<gene>
    <name evidence="3" type="ORF">ATO9_13570</name>
</gene>
<feature type="domain" description="GST N-terminal" evidence="1">
    <location>
        <begin position="1"/>
        <end position="81"/>
    </location>
</feature>
<dbReference type="PANTHER" id="PTHR43968">
    <property type="match status" value="1"/>
</dbReference>
<dbReference type="InterPro" id="IPR050983">
    <property type="entry name" value="GST_Omega/HSP26"/>
</dbReference>
<dbReference type="EMBL" id="AQQX01000004">
    <property type="protein sequence ID" value="KGM48644.1"/>
    <property type="molecule type" value="Genomic_DNA"/>
</dbReference>
<dbReference type="PANTHER" id="PTHR43968:SF6">
    <property type="entry name" value="GLUTATHIONE S-TRANSFERASE OMEGA"/>
    <property type="match status" value="1"/>
</dbReference>
<dbReference type="eggNOG" id="COG0625">
    <property type="taxonomic scope" value="Bacteria"/>
</dbReference>
<dbReference type="SUPFAM" id="SSF47616">
    <property type="entry name" value="GST C-terminal domain-like"/>
    <property type="match status" value="1"/>
</dbReference>
<dbReference type="GO" id="GO:0005737">
    <property type="term" value="C:cytoplasm"/>
    <property type="evidence" value="ECO:0007669"/>
    <property type="project" value="TreeGrafter"/>
</dbReference>
<dbReference type="InterPro" id="IPR040079">
    <property type="entry name" value="Glutathione_S-Trfase"/>
</dbReference>
<reference evidence="3 4" key="1">
    <citation type="journal article" date="2015" name="Antonie Van Leeuwenhoek">
        <title>Pseudooceanicola atlanticus gen. nov. sp. nov., isolated from surface seawater of the Atlantic Ocean and reclassification of Oceanicola batsensis, Oceanicola marinus, Oceanicola nitratireducens, Oceanicola nanhaiensis, Oceanicola antarcticus and Oceanicola flagellatus, as Pseudooceanicola batsensis comb. nov., Pseudooceanicola marinus comb. nov., Pseudooceanicola nitratireducens comb. nov., Pseudooceanicola nanhaiensis comb. nov., Pseudooceanicola antarcticus comb. nov., and Pseudooceanicola flagellatus comb. nov.</title>
        <authorList>
            <person name="Lai Q."/>
            <person name="Li G."/>
            <person name="Liu X."/>
            <person name="Du Y."/>
            <person name="Sun F."/>
            <person name="Shao Z."/>
        </authorList>
    </citation>
    <scope>NUCLEOTIDE SEQUENCE [LARGE SCALE GENOMIC DNA]</scope>
    <source>
        <strain evidence="3 4">22II-s11g</strain>
    </source>
</reference>
<accession>A0A0A0EDZ7</accession>
<dbReference type="CDD" id="cd00570">
    <property type="entry name" value="GST_N_family"/>
    <property type="match status" value="1"/>
</dbReference>
<name>A0A0A0EDZ7_9RHOB</name>
<evidence type="ECO:0000313" key="3">
    <source>
        <dbReference type="EMBL" id="KGM48644.1"/>
    </source>
</evidence>
<evidence type="ECO:0000259" key="2">
    <source>
        <dbReference type="PROSITE" id="PS50405"/>
    </source>
</evidence>
<dbReference type="SUPFAM" id="SSF52833">
    <property type="entry name" value="Thioredoxin-like"/>
    <property type="match status" value="1"/>
</dbReference>
<dbReference type="InterPro" id="IPR036282">
    <property type="entry name" value="Glutathione-S-Trfase_C_sf"/>
</dbReference>
<dbReference type="InterPro" id="IPR004046">
    <property type="entry name" value="GST_C"/>
</dbReference>
<comment type="caution">
    <text evidence="3">The sequence shown here is derived from an EMBL/GenBank/DDBJ whole genome shotgun (WGS) entry which is preliminary data.</text>
</comment>
<protein>
    <recommendedName>
        <fullName evidence="5">Glutathione S-transferase</fullName>
    </recommendedName>
</protein>
<dbReference type="Gene3D" id="1.20.1050.10">
    <property type="match status" value="1"/>
</dbReference>
<dbReference type="InterPro" id="IPR010987">
    <property type="entry name" value="Glutathione-S-Trfase_C-like"/>
</dbReference>
<sequence>MLELLNNPISTCSQKVRLTLHEKGLEFTDTRIDFRKKEHLTPDYLAINPDGVVPSLLHDGRPVLDSSVIMEYLDEVFPEVPLSPFSAYHKARMRKWLRFIEEVPTVAIRIPSFNQVFVRHRKDLSDEDLAKDTDARTLRRTFYREMGRDGFSDARLQESYDRLSETVTRMDKALADHEWLCGDLSLADFCVVPTIDRMRDLGLDPIWDDKPHMQRWWAAMQDRPAYRATYYPGTRVTDIYDDIGGPA</sequence>
<feature type="domain" description="GST C-terminal" evidence="2">
    <location>
        <begin position="86"/>
        <end position="239"/>
    </location>
</feature>
<proteinExistence type="predicted"/>
<dbReference type="Gene3D" id="3.40.30.10">
    <property type="entry name" value="Glutaredoxin"/>
    <property type="match status" value="1"/>
</dbReference>
<dbReference type="RefSeq" id="WP_043749662.1">
    <property type="nucleotide sequence ID" value="NZ_AQQX01000004.1"/>
</dbReference>
<dbReference type="PROSITE" id="PS50404">
    <property type="entry name" value="GST_NTER"/>
    <property type="match status" value="1"/>
</dbReference>
<evidence type="ECO:0000259" key="1">
    <source>
        <dbReference type="PROSITE" id="PS50404"/>
    </source>
</evidence>
<dbReference type="OrthoDB" id="9810080at2"/>
<organism evidence="3 4">
    <name type="scientific">Pseudooceanicola atlanticus</name>
    <dbReference type="NCBI Taxonomy" id="1461694"/>
    <lineage>
        <taxon>Bacteria</taxon>
        <taxon>Pseudomonadati</taxon>
        <taxon>Pseudomonadota</taxon>
        <taxon>Alphaproteobacteria</taxon>
        <taxon>Rhodobacterales</taxon>
        <taxon>Paracoccaceae</taxon>
        <taxon>Pseudooceanicola</taxon>
    </lineage>
</organism>
<dbReference type="Pfam" id="PF13409">
    <property type="entry name" value="GST_N_2"/>
    <property type="match status" value="1"/>
</dbReference>
<dbReference type="PROSITE" id="PS50405">
    <property type="entry name" value="GST_CTER"/>
    <property type="match status" value="1"/>
</dbReference>
<dbReference type="STRING" id="1461694.ATO9_13570"/>
<keyword evidence="4" id="KW-1185">Reference proteome</keyword>
<dbReference type="InterPro" id="IPR004045">
    <property type="entry name" value="Glutathione_S-Trfase_N"/>
</dbReference>
<dbReference type="Pfam" id="PF00043">
    <property type="entry name" value="GST_C"/>
    <property type="match status" value="1"/>
</dbReference>
<dbReference type="Proteomes" id="UP000030004">
    <property type="component" value="Unassembled WGS sequence"/>
</dbReference>
<dbReference type="SFLD" id="SFLDG00358">
    <property type="entry name" value="Main_(cytGST)"/>
    <property type="match status" value="1"/>
</dbReference>
<evidence type="ECO:0008006" key="5">
    <source>
        <dbReference type="Google" id="ProtNLM"/>
    </source>
</evidence>
<dbReference type="AlphaFoldDB" id="A0A0A0EDZ7"/>
<dbReference type="InterPro" id="IPR036249">
    <property type="entry name" value="Thioredoxin-like_sf"/>
</dbReference>
<dbReference type="SFLD" id="SFLDS00019">
    <property type="entry name" value="Glutathione_Transferase_(cytos"/>
    <property type="match status" value="1"/>
</dbReference>
<evidence type="ECO:0000313" key="4">
    <source>
        <dbReference type="Proteomes" id="UP000030004"/>
    </source>
</evidence>